<dbReference type="Pfam" id="PF00702">
    <property type="entry name" value="Hydrolase"/>
    <property type="match status" value="1"/>
</dbReference>
<comment type="caution">
    <text evidence="2">The sequence shown here is derived from an EMBL/GenBank/DDBJ whole genome shotgun (WGS) entry which is preliminary data.</text>
</comment>
<name>A0ABR3B171_PHYBL</name>
<keyword evidence="3" id="KW-1185">Reference proteome</keyword>
<dbReference type="SUPFAM" id="SSF56784">
    <property type="entry name" value="HAD-like"/>
    <property type="match status" value="1"/>
</dbReference>
<feature type="non-terminal residue" evidence="2">
    <location>
        <position position="1"/>
    </location>
</feature>
<dbReference type="PANTHER" id="PTHR43316">
    <property type="entry name" value="HYDROLASE, HALOACID DELAHOGENASE-RELATED"/>
    <property type="match status" value="1"/>
</dbReference>
<dbReference type="InterPro" id="IPR023198">
    <property type="entry name" value="PGP-like_dom2"/>
</dbReference>
<dbReference type="EMBL" id="JBCLYO010000008">
    <property type="protein sequence ID" value="KAL0086501.1"/>
    <property type="molecule type" value="Genomic_DNA"/>
</dbReference>
<dbReference type="PANTHER" id="PTHR43316:SF4">
    <property type="entry name" value="ACID DEHALOGENASE, PUTATIVE (AFU_ORTHOLOGUE AFUA_8G05870)-RELATED"/>
    <property type="match status" value="1"/>
</dbReference>
<keyword evidence="1" id="KW-0378">Hydrolase</keyword>
<reference evidence="2 3" key="1">
    <citation type="submission" date="2024-04" db="EMBL/GenBank/DDBJ databases">
        <title>Symmetric and asymmetric DNA N6-adenine methylation regulates different biological responses in Mucorales.</title>
        <authorList>
            <consortium name="Lawrence Berkeley National Laboratory"/>
            <person name="Lax C."/>
            <person name="Mondo S.J."/>
            <person name="Osorio-Concepcion M."/>
            <person name="Muszewska A."/>
            <person name="Corrochano-Luque M."/>
            <person name="Gutierrez G."/>
            <person name="Riley R."/>
            <person name="Lipzen A."/>
            <person name="Guo J."/>
            <person name="Hundley H."/>
            <person name="Amirebrahimi M."/>
            <person name="Ng V."/>
            <person name="Lorenzo-Gutierrez D."/>
            <person name="Binder U."/>
            <person name="Yang J."/>
            <person name="Song Y."/>
            <person name="Canovas D."/>
            <person name="Navarro E."/>
            <person name="Freitag M."/>
            <person name="Gabaldon T."/>
            <person name="Grigoriev I.V."/>
            <person name="Corrochano L.M."/>
            <person name="Nicolas F.E."/>
            <person name="Garre V."/>
        </authorList>
    </citation>
    <scope>NUCLEOTIDE SEQUENCE [LARGE SCALE GENOMIC DNA]</scope>
    <source>
        <strain evidence="2 3">L51</strain>
    </source>
</reference>
<proteinExistence type="predicted"/>
<dbReference type="Gene3D" id="3.40.50.1000">
    <property type="entry name" value="HAD superfamily/HAD-like"/>
    <property type="match status" value="1"/>
</dbReference>
<dbReference type="InterPro" id="IPR051540">
    <property type="entry name" value="S-2-haloacid_dehalogenase"/>
</dbReference>
<dbReference type="Gene3D" id="1.10.150.240">
    <property type="entry name" value="Putative phosphatase, domain 2"/>
    <property type="match status" value="1"/>
</dbReference>
<evidence type="ECO:0000313" key="3">
    <source>
        <dbReference type="Proteomes" id="UP001448207"/>
    </source>
</evidence>
<protein>
    <submittedName>
        <fullName evidence="2">HAD-like domain-containing protein</fullName>
    </submittedName>
</protein>
<evidence type="ECO:0000256" key="1">
    <source>
        <dbReference type="ARBA" id="ARBA00022801"/>
    </source>
</evidence>
<dbReference type="Proteomes" id="UP001448207">
    <property type="component" value="Unassembled WGS sequence"/>
</dbReference>
<organism evidence="2 3">
    <name type="scientific">Phycomyces blakesleeanus</name>
    <dbReference type="NCBI Taxonomy" id="4837"/>
    <lineage>
        <taxon>Eukaryota</taxon>
        <taxon>Fungi</taxon>
        <taxon>Fungi incertae sedis</taxon>
        <taxon>Mucoromycota</taxon>
        <taxon>Mucoromycotina</taxon>
        <taxon>Mucoromycetes</taxon>
        <taxon>Mucorales</taxon>
        <taxon>Phycomycetaceae</taxon>
        <taxon>Phycomyces</taxon>
    </lineage>
</organism>
<dbReference type="InterPro" id="IPR023214">
    <property type="entry name" value="HAD_sf"/>
</dbReference>
<accession>A0ABR3B171</accession>
<gene>
    <name evidence="2" type="ORF">J3Q64DRAFT_1886621</name>
</gene>
<dbReference type="InterPro" id="IPR036412">
    <property type="entry name" value="HAD-like_sf"/>
</dbReference>
<evidence type="ECO:0000313" key="2">
    <source>
        <dbReference type="EMBL" id="KAL0086501.1"/>
    </source>
</evidence>
<sequence length="236" mass="27057">LGTLFSFDRVIDQLEATFPEDLPSQKQARIFYYAWLWAGIRDYFGTSHAGRYNSLLSILRATLTRARLVQDMEAPTNEEIDQIMAAFDDLLPMATALECFELLRENNWDIWILTNGSYSSTETLLKKHGLDTFVGDNILSCDDLKISKPHPKVYSEFMRSAVHKTKRIENFYLIAAHAWDLAGAKNVSVRTVYLTTEEKVYSADAYDGTYPDIQSDSLIKCVKAMIELENTKRRFL</sequence>